<gene>
    <name evidence="1" type="ORF">BDP55DRAFT_675052</name>
</gene>
<dbReference type="GeneID" id="85460235"/>
<proteinExistence type="predicted"/>
<evidence type="ECO:0000313" key="2">
    <source>
        <dbReference type="Proteomes" id="UP001224890"/>
    </source>
</evidence>
<dbReference type="AlphaFoldDB" id="A0AAJ0EU40"/>
<reference evidence="1" key="1">
    <citation type="submission" date="2021-06" db="EMBL/GenBank/DDBJ databases">
        <title>Comparative genomics, transcriptomics and evolutionary studies reveal genomic signatures of adaptation to plant cell wall in hemibiotrophic fungi.</title>
        <authorList>
            <consortium name="DOE Joint Genome Institute"/>
            <person name="Baroncelli R."/>
            <person name="Diaz J.F."/>
            <person name="Benocci T."/>
            <person name="Peng M."/>
            <person name="Battaglia E."/>
            <person name="Haridas S."/>
            <person name="Andreopoulos W."/>
            <person name="Labutti K."/>
            <person name="Pangilinan J."/>
            <person name="Floch G.L."/>
            <person name="Makela M.R."/>
            <person name="Henrissat B."/>
            <person name="Grigoriev I.V."/>
            <person name="Crouch J.A."/>
            <person name="De Vries R.P."/>
            <person name="Sukno S.A."/>
            <person name="Thon M.R."/>
        </authorList>
    </citation>
    <scope>NUCLEOTIDE SEQUENCE</scope>
    <source>
        <strain evidence="1">CBS 193.32</strain>
    </source>
</reference>
<accession>A0AAJ0EU40</accession>
<evidence type="ECO:0000313" key="1">
    <source>
        <dbReference type="EMBL" id="KAK1671874.1"/>
    </source>
</evidence>
<dbReference type="RefSeq" id="XP_060425877.1">
    <property type="nucleotide sequence ID" value="XM_060575709.1"/>
</dbReference>
<keyword evidence="2" id="KW-1185">Reference proteome</keyword>
<comment type="caution">
    <text evidence="1">The sequence shown here is derived from an EMBL/GenBank/DDBJ whole genome shotgun (WGS) entry which is preliminary data.</text>
</comment>
<sequence length="64" mass="7348">MPNVELPETAYEVDQIAIAGGQTFDYSFLLRAIEAINTVAQSIWFYDEEEQEKNKENIPPELLD</sequence>
<dbReference type="EMBL" id="JAHMHR010000043">
    <property type="protein sequence ID" value="KAK1671874.1"/>
    <property type="molecule type" value="Genomic_DNA"/>
</dbReference>
<organism evidence="1 2">
    <name type="scientific">Colletotrichum godetiae</name>
    <dbReference type="NCBI Taxonomy" id="1209918"/>
    <lineage>
        <taxon>Eukaryota</taxon>
        <taxon>Fungi</taxon>
        <taxon>Dikarya</taxon>
        <taxon>Ascomycota</taxon>
        <taxon>Pezizomycotina</taxon>
        <taxon>Sordariomycetes</taxon>
        <taxon>Hypocreomycetidae</taxon>
        <taxon>Glomerellales</taxon>
        <taxon>Glomerellaceae</taxon>
        <taxon>Colletotrichum</taxon>
        <taxon>Colletotrichum acutatum species complex</taxon>
    </lineage>
</organism>
<name>A0AAJ0EU40_9PEZI</name>
<protein>
    <submittedName>
        <fullName evidence="1">Uncharacterized protein</fullName>
    </submittedName>
</protein>
<dbReference type="Proteomes" id="UP001224890">
    <property type="component" value="Unassembled WGS sequence"/>
</dbReference>